<evidence type="ECO:0000313" key="3">
    <source>
        <dbReference type="Proteomes" id="UP001595892"/>
    </source>
</evidence>
<evidence type="ECO:0000256" key="1">
    <source>
        <dbReference type="SAM" id="Phobius"/>
    </source>
</evidence>
<keyword evidence="1" id="KW-1133">Transmembrane helix</keyword>
<dbReference type="RefSeq" id="WP_377003126.1">
    <property type="nucleotide sequence ID" value="NZ_JBHSGG010000003.1"/>
</dbReference>
<feature type="transmembrane region" description="Helical" evidence="1">
    <location>
        <begin position="32"/>
        <end position="49"/>
    </location>
</feature>
<comment type="caution">
    <text evidence="2">The sequence shown here is derived from an EMBL/GenBank/DDBJ whole genome shotgun (WGS) entry which is preliminary data.</text>
</comment>
<keyword evidence="1" id="KW-0472">Membrane</keyword>
<proteinExistence type="predicted"/>
<feature type="transmembrane region" description="Helical" evidence="1">
    <location>
        <begin position="55"/>
        <end position="79"/>
    </location>
</feature>
<reference evidence="3" key="1">
    <citation type="journal article" date="2019" name="Int. J. Syst. Evol. Microbiol.">
        <title>The Global Catalogue of Microorganisms (GCM) 10K type strain sequencing project: providing services to taxonomists for standard genome sequencing and annotation.</title>
        <authorList>
            <consortium name="The Broad Institute Genomics Platform"/>
            <consortium name="The Broad Institute Genome Sequencing Center for Infectious Disease"/>
            <person name="Wu L."/>
            <person name="Ma J."/>
        </authorList>
    </citation>
    <scope>NUCLEOTIDE SEQUENCE [LARGE SCALE GENOMIC DNA]</scope>
    <source>
        <strain evidence="3">CGMCC 1.13574</strain>
    </source>
</reference>
<evidence type="ECO:0008006" key="4">
    <source>
        <dbReference type="Google" id="ProtNLM"/>
    </source>
</evidence>
<protein>
    <recommendedName>
        <fullName evidence="4">SLATT domain-containing protein</fullName>
    </recommendedName>
</protein>
<dbReference type="Proteomes" id="UP001595892">
    <property type="component" value="Unassembled WGS sequence"/>
</dbReference>
<dbReference type="EMBL" id="JBHSGG010000003">
    <property type="protein sequence ID" value="MFC4727123.1"/>
    <property type="molecule type" value="Genomic_DNA"/>
</dbReference>
<keyword evidence="3" id="KW-1185">Reference proteome</keyword>
<organism evidence="2 3">
    <name type="scientific">Coralloluteibacterium thermophilum</name>
    <dbReference type="NCBI Taxonomy" id="2707049"/>
    <lineage>
        <taxon>Bacteria</taxon>
        <taxon>Pseudomonadati</taxon>
        <taxon>Pseudomonadota</taxon>
        <taxon>Gammaproteobacteria</taxon>
        <taxon>Lysobacterales</taxon>
        <taxon>Lysobacteraceae</taxon>
        <taxon>Coralloluteibacterium</taxon>
    </lineage>
</organism>
<sequence>MRKDIWDLIWYARLSQRYHGRREAFFERWRKATAMIGILGGSAAFAAVADDFPMWLSTTGAVAVVLASTIDLVVGTGVLAHRHAALRRRCYELEQAIVRSPEPSDADLREWEAAKIGIESDEPPFYAALALLCENELHLAMNLPVRNKLTTWQARTAQWFRHSDCQANDEARRQEEERLKAKATGSA</sequence>
<evidence type="ECO:0000313" key="2">
    <source>
        <dbReference type="EMBL" id="MFC4727123.1"/>
    </source>
</evidence>
<keyword evidence="1" id="KW-0812">Transmembrane</keyword>
<name>A0ABV9NK71_9GAMM</name>
<accession>A0ABV9NK71</accession>
<gene>
    <name evidence="2" type="ORF">ACFO3Q_02935</name>
</gene>